<dbReference type="Pfam" id="PF01494">
    <property type="entry name" value="FAD_binding_3"/>
    <property type="match status" value="1"/>
</dbReference>
<keyword evidence="9" id="KW-1185">Reference proteome</keyword>
<organism evidence="8 9">
    <name type="scientific">Oculimacula yallundae</name>
    <dbReference type="NCBI Taxonomy" id="86028"/>
    <lineage>
        <taxon>Eukaryota</taxon>
        <taxon>Fungi</taxon>
        <taxon>Dikarya</taxon>
        <taxon>Ascomycota</taxon>
        <taxon>Pezizomycotina</taxon>
        <taxon>Leotiomycetes</taxon>
        <taxon>Helotiales</taxon>
        <taxon>Ploettnerulaceae</taxon>
        <taxon>Oculimacula</taxon>
    </lineage>
</organism>
<keyword evidence="2" id="KW-0285">Flavoprotein</keyword>
<dbReference type="Gene3D" id="1.10.45.10">
    <property type="entry name" value="Vanillyl-alcohol Oxidase, Chain A, domain 4"/>
    <property type="match status" value="1"/>
</dbReference>
<keyword evidence="5" id="KW-0503">Monooxygenase</keyword>
<feature type="domain" description="FAD-binding PCMH-type" evidence="7">
    <location>
        <begin position="575"/>
        <end position="761"/>
    </location>
</feature>
<evidence type="ECO:0000256" key="1">
    <source>
        <dbReference type="ARBA" id="ARBA00001974"/>
    </source>
</evidence>
<comment type="caution">
    <text evidence="8">The sequence shown here is derived from an EMBL/GenBank/DDBJ whole genome shotgun (WGS) entry which is preliminary data.</text>
</comment>
<dbReference type="SUPFAM" id="SSF51905">
    <property type="entry name" value="FAD/NAD(P)-binding domain"/>
    <property type="match status" value="1"/>
</dbReference>
<dbReference type="Gene3D" id="3.30.43.10">
    <property type="entry name" value="Uridine Diphospho-n-acetylenolpyruvylglucosamine Reductase, domain 2"/>
    <property type="match status" value="1"/>
</dbReference>
<sequence length="1064" mass="117917">MSPFKVIIVGGGLAGSLLANGLLNNNVEVEIYERDTEDAKRDGYQIRLSESGVTGLKACLEQSQLNEIVNKFGQSTGTTPSDVRLYTAATIFNSRFRPVLDLTRMPKSYSLTSVINRVTLSNFLRRPLKAAKCMHFGKEFVDYKVITDKYGNEKVEVHFADGHSDVGDIVIAADGTGSKINEQIGLRNLVNLDTHWCITTKGHLDQQTLEVLPPTLLRSPILVFAKESNLYYGLYLPKNDKAVGATIAGIEYDPDEASFYWSLIVAKEFSNYDSVPAEPDQRRKFCMDSTEKWAPQFHSMLSAKSSGEYETELKMIPMRASKQTPRNWREVARQKNGATINTGNPRVWLIGDAMHAMQPNRGMGGNQSMHDCADILPQLIRLARHADGKDGPVSTDEITRSLKDYEDIMMKRTSNWVRKSGGTEIPNVDLNGFVGTCLSIVNIVFIPIWAFIRNLTLAKNKSLSATGTYQSRTLDMPILAAQALALDPITSYDLLYSITMTEAAPVATLLAAEAKLAPFPYPGEAEKSIPPGMSASDFAMAMQRLTDTLGKENVIRADNPLLEKYRDPWHLAKGESFLPGGAVKPKSVEEVQTVLKIANEHSLPLWTISRGKNLGYGGAAPVVKGTVILDLGRMNRVLEVNEEYCYAIVEPGVTFYDLFNHIHANKLKLWMSVPALGWGSVLGNTLDRGFGYTPTGDHSQMQCGMEVVLPNGQIIRTGMGALNNEKTWALYKGGYGPSVDGLFYQSNLGVVTKLGIWLQPQPDAFMSCTVSIEREDQLPDLVGRITDLQRRNIICNSPTVSNLLRQCLLRIENPEIAEILVPSLQNDPCIPEAIQEKIKKKLGFGFWEAEFALYGPVSIVEASWEQVKGSFKGLPGVTFTNKLISSNSQDGLAATDLPELAVPFGGVPHVTNMSLMDYRGPGGGHTCFSPILPPSGRELYDLYLKMKQLTYDAGFDFFADFHLWPRHIIAIELVVYLEHEAEKMNKLYLDLAKESIAQGYSEFRTHVSYMDLIASHFDFNDSAHKKLVSQLKDLLDPKGILSPGKQGTWGTSKEKDRVIRVSNL</sequence>
<feature type="signal peptide" evidence="6">
    <location>
        <begin position="1"/>
        <end position="19"/>
    </location>
</feature>
<dbReference type="Pfam" id="PF01565">
    <property type="entry name" value="FAD_binding_4"/>
    <property type="match status" value="1"/>
</dbReference>
<comment type="cofactor">
    <cofactor evidence="1">
        <name>FAD</name>
        <dbReference type="ChEBI" id="CHEBI:57692"/>
    </cofactor>
</comment>
<keyword evidence="4" id="KW-0560">Oxidoreductase</keyword>
<dbReference type="Pfam" id="PF02913">
    <property type="entry name" value="FAD-oxidase_C"/>
    <property type="match status" value="1"/>
</dbReference>
<evidence type="ECO:0000256" key="5">
    <source>
        <dbReference type="ARBA" id="ARBA00023033"/>
    </source>
</evidence>
<dbReference type="InterPro" id="IPR016164">
    <property type="entry name" value="FAD-linked_Oxase-like_C"/>
</dbReference>
<protein>
    <recommendedName>
        <fullName evidence="7">FAD-binding PCMH-type domain-containing protein</fullName>
    </recommendedName>
</protein>
<dbReference type="PANTHER" id="PTHR47178">
    <property type="entry name" value="MONOOXYGENASE, FAD-BINDING"/>
    <property type="match status" value="1"/>
</dbReference>
<evidence type="ECO:0000256" key="3">
    <source>
        <dbReference type="ARBA" id="ARBA00022827"/>
    </source>
</evidence>
<evidence type="ECO:0000259" key="7">
    <source>
        <dbReference type="PROSITE" id="PS51387"/>
    </source>
</evidence>
<evidence type="ECO:0000256" key="4">
    <source>
        <dbReference type="ARBA" id="ARBA00023002"/>
    </source>
</evidence>
<dbReference type="Gene3D" id="3.40.462.10">
    <property type="entry name" value="FAD-linked oxidases, C-terminal domain"/>
    <property type="match status" value="1"/>
</dbReference>
<dbReference type="InterPro" id="IPR004113">
    <property type="entry name" value="FAD-bd_oxidored_4_C"/>
</dbReference>
<reference evidence="8 9" key="1">
    <citation type="journal article" date="2024" name="Commun. Biol.">
        <title>Comparative genomic analysis of thermophilic fungi reveals convergent evolutionary adaptations and gene losses.</title>
        <authorList>
            <person name="Steindorff A.S."/>
            <person name="Aguilar-Pontes M.V."/>
            <person name="Robinson A.J."/>
            <person name="Andreopoulos B."/>
            <person name="LaButti K."/>
            <person name="Kuo A."/>
            <person name="Mondo S."/>
            <person name="Riley R."/>
            <person name="Otillar R."/>
            <person name="Haridas S."/>
            <person name="Lipzen A."/>
            <person name="Grimwood J."/>
            <person name="Schmutz J."/>
            <person name="Clum A."/>
            <person name="Reid I.D."/>
            <person name="Moisan M.C."/>
            <person name="Butler G."/>
            <person name="Nguyen T.T.M."/>
            <person name="Dewar K."/>
            <person name="Conant G."/>
            <person name="Drula E."/>
            <person name="Henrissat B."/>
            <person name="Hansel C."/>
            <person name="Singer S."/>
            <person name="Hutchinson M.I."/>
            <person name="de Vries R.P."/>
            <person name="Natvig D.O."/>
            <person name="Powell A.J."/>
            <person name="Tsang A."/>
            <person name="Grigoriev I.V."/>
        </authorList>
    </citation>
    <scope>NUCLEOTIDE SEQUENCE [LARGE SCALE GENOMIC DNA]</scope>
    <source>
        <strain evidence="8 9">CBS 494.80</strain>
    </source>
</reference>
<name>A0ABR4BT74_9HELO</name>
<gene>
    <name evidence="8" type="ORF">VTL71DRAFT_9791</name>
</gene>
<keyword evidence="3" id="KW-0274">FAD</keyword>
<dbReference type="EMBL" id="JAZHXI010000023">
    <property type="protein sequence ID" value="KAL2060396.1"/>
    <property type="molecule type" value="Genomic_DNA"/>
</dbReference>
<dbReference type="InterPro" id="IPR016166">
    <property type="entry name" value="FAD-bd_PCMH"/>
</dbReference>
<dbReference type="InterPro" id="IPR036188">
    <property type="entry name" value="FAD/NAD-bd_sf"/>
</dbReference>
<dbReference type="InterPro" id="IPR036318">
    <property type="entry name" value="FAD-bd_PCMH-like_sf"/>
</dbReference>
<evidence type="ECO:0000256" key="6">
    <source>
        <dbReference type="SAM" id="SignalP"/>
    </source>
</evidence>
<evidence type="ECO:0000313" key="8">
    <source>
        <dbReference type="EMBL" id="KAL2060396.1"/>
    </source>
</evidence>
<dbReference type="SUPFAM" id="SSF56176">
    <property type="entry name" value="FAD-binding/transporter-associated domain-like"/>
    <property type="match status" value="1"/>
</dbReference>
<proteinExistence type="predicted"/>
<dbReference type="PRINTS" id="PR00420">
    <property type="entry name" value="RNGMNOXGNASE"/>
</dbReference>
<dbReference type="Gene3D" id="3.30.465.10">
    <property type="match status" value="1"/>
</dbReference>
<dbReference type="Proteomes" id="UP001595075">
    <property type="component" value="Unassembled WGS sequence"/>
</dbReference>
<dbReference type="InterPro" id="IPR016167">
    <property type="entry name" value="FAD-bd_PCMH_sub1"/>
</dbReference>
<dbReference type="InterPro" id="IPR016169">
    <property type="entry name" value="FAD-bd_PCMH_sub2"/>
</dbReference>
<dbReference type="Gene3D" id="3.50.50.60">
    <property type="entry name" value="FAD/NAD(P)-binding domain"/>
    <property type="match status" value="1"/>
</dbReference>
<evidence type="ECO:0000256" key="2">
    <source>
        <dbReference type="ARBA" id="ARBA00022630"/>
    </source>
</evidence>
<dbReference type="PROSITE" id="PS51387">
    <property type="entry name" value="FAD_PCMH"/>
    <property type="match status" value="1"/>
</dbReference>
<dbReference type="PANTHER" id="PTHR47178:SF5">
    <property type="entry name" value="FAD-BINDING DOMAIN-CONTAINING PROTEIN"/>
    <property type="match status" value="1"/>
</dbReference>
<dbReference type="InterPro" id="IPR006094">
    <property type="entry name" value="Oxid_FAD_bind_N"/>
</dbReference>
<accession>A0ABR4BT74</accession>
<dbReference type="InterPro" id="IPR016171">
    <property type="entry name" value="Vanillyl_alc_oxidase_C-sub2"/>
</dbReference>
<keyword evidence="6" id="KW-0732">Signal</keyword>
<dbReference type="SUPFAM" id="SSF55103">
    <property type="entry name" value="FAD-linked oxidases, C-terminal domain"/>
    <property type="match status" value="1"/>
</dbReference>
<feature type="chain" id="PRO_5045871097" description="FAD-binding PCMH-type domain-containing protein" evidence="6">
    <location>
        <begin position="20"/>
        <end position="1064"/>
    </location>
</feature>
<evidence type="ECO:0000313" key="9">
    <source>
        <dbReference type="Proteomes" id="UP001595075"/>
    </source>
</evidence>
<dbReference type="InterPro" id="IPR002938">
    <property type="entry name" value="FAD-bd"/>
</dbReference>
<dbReference type="InterPro" id="IPR016170">
    <property type="entry name" value="Cytok_DH_C_sf"/>
</dbReference>